<evidence type="ECO:0000313" key="7">
    <source>
        <dbReference type="Proteomes" id="UP001384579"/>
    </source>
</evidence>
<feature type="transmembrane region" description="Helical" evidence="5">
    <location>
        <begin position="32"/>
        <end position="49"/>
    </location>
</feature>
<comment type="subcellular location">
    <subcellularLocation>
        <location evidence="5">Cell membrane</location>
        <topology evidence="5">Multi-pass membrane protein</topology>
    </subcellularLocation>
</comment>
<evidence type="ECO:0000256" key="4">
    <source>
        <dbReference type="ARBA" id="ARBA00023136"/>
    </source>
</evidence>
<evidence type="ECO:0000256" key="1">
    <source>
        <dbReference type="ARBA" id="ARBA00022475"/>
    </source>
</evidence>
<evidence type="ECO:0000256" key="3">
    <source>
        <dbReference type="ARBA" id="ARBA00022989"/>
    </source>
</evidence>
<reference evidence="6 7" key="1">
    <citation type="journal article" date="2020" name="Harmful Algae">
        <title>Molecular and morphological characterization of a novel dihydroanatoxin-a producing Microcoleus species (cyanobacteria) from the Russian River, California, USA.</title>
        <authorList>
            <person name="Conklin K.Y."/>
            <person name="Stancheva R."/>
            <person name="Otten T.G."/>
            <person name="Fadness R."/>
            <person name="Boyer G.L."/>
            <person name="Read B."/>
            <person name="Zhang X."/>
            <person name="Sheath R.G."/>
        </authorList>
    </citation>
    <scope>NUCLEOTIDE SEQUENCE [LARGE SCALE GENOMIC DNA]</scope>
    <source>
        <strain evidence="6 7">PTRS2</strain>
    </source>
</reference>
<evidence type="ECO:0000256" key="2">
    <source>
        <dbReference type="ARBA" id="ARBA00022692"/>
    </source>
</evidence>
<organism evidence="6 7">
    <name type="scientific">Microcoleus anatoxicus PTRS2</name>
    <dbReference type="NCBI Taxonomy" id="2705321"/>
    <lineage>
        <taxon>Bacteria</taxon>
        <taxon>Bacillati</taxon>
        <taxon>Cyanobacteriota</taxon>
        <taxon>Cyanophyceae</taxon>
        <taxon>Oscillatoriophycideae</taxon>
        <taxon>Oscillatoriales</taxon>
        <taxon>Microcoleaceae</taxon>
        <taxon>Microcoleus</taxon>
        <taxon>Microcoleus anatoxicus</taxon>
    </lineage>
</organism>
<evidence type="ECO:0000256" key="5">
    <source>
        <dbReference type="HAMAP-Rule" id="MF_00010"/>
    </source>
</evidence>
<evidence type="ECO:0000313" key="6">
    <source>
        <dbReference type="EMBL" id="MEK0187950.1"/>
    </source>
</evidence>
<keyword evidence="4 5" id="KW-0472">Membrane</keyword>
<keyword evidence="7" id="KW-1185">Reference proteome</keyword>
<proteinExistence type="inferred from homology"/>
<feature type="transmembrane region" description="Helical" evidence="5">
    <location>
        <begin position="91"/>
        <end position="107"/>
    </location>
</feature>
<dbReference type="Pfam" id="PF02694">
    <property type="entry name" value="UPF0060"/>
    <property type="match status" value="1"/>
</dbReference>
<dbReference type="RefSeq" id="WP_340521415.1">
    <property type="nucleotide sequence ID" value="NZ_JBBLXS010000476.1"/>
</dbReference>
<comment type="similarity">
    <text evidence="5">Belongs to the UPF0060 family.</text>
</comment>
<keyword evidence="3 5" id="KW-1133">Transmembrane helix</keyword>
<dbReference type="InterPro" id="IPR003844">
    <property type="entry name" value="UPF0060"/>
</dbReference>
<feature type="transmembrane region" description="Helical" evidence="5">
    <location>
        <begin position="5"/>
        <end position="26"/>
    </location>
</feature>
<name>A0ABU8YU15_9CYAN</name>
<dbReference type="EMBL" id="JBBLXS010000476">
    <property type="protein sequence ID" value="MEK0187950.1"/>
    <property type="molecule type" value="Genomic_DNA"/>
</dbReference>
<dbReference type="InterPro" id="IPR037185">
    <property type="entry name" value="EmrE-like"/>
</dbReference>
<sequence>MIQSLLLFVLAGVCEIGGGYLFWLWLREGKSPWLAVIGTVVLAVYAVLPTLQPEPAAFGRVYAAYGGVFIVLSILWGWIVDRVAPDKYDLLGGWIALLGVLVIMYAPRR</sequence>
<dbReference type="SUPFAM" id="SSF103481">
    <property type="entry name" value="Multidrug resistance efflux transporter EmrE"/>
    <property type="match status" value="1"/>
</dbReference>
<dbReference type="PANTHER" id="PTHR36116:SF1">
    <property type="entry name" value="UPF0060 MEMBRANE PROTEIN YNFA"/>
    <property type="match status" value="1"/>
</dbReference>
<comment type="caution">
    <text evidence="6">The sequence shown here is derived from an EMBL/GenBank/DDBJ whole genome shotgun (WGS) entry which is preliminary data.</text>
</comment>
<dbReference type="PANTHER" id="PTHR36116">
    <property type="entry name" value="UPF0060 MEMBRANE PROTEIN YNFA"/>
    <property type="match status" value="1"/>
</dbReference>
<dbReference type="HAMAP" id="MF_00010">
    <property type="entry name" value="UPF0060"/>
    <property type="match status" value="1"/>
</dbReference>
<protein>
    <submittedName>
        <fullName evidence="6">YnfA family protein</fullName>
    </submittedName>
</protein>
<keyword evidence="2 5" id="KW-0812">Transmembrane</keyword>
<keyword evidence="1 5" id="KW-1003">Cell membrane</keyword>
<dbReference type="Proteomes" id="UP001384579">
    <property type="component" value="Unassembled WGS sequence"/>
</dbReference>
<accession>A0ABU8YU15</accession>
<gene>
    <name evidence="6" type="ORF">WMG39_24370</name>
</gene>
<dbReference type="NCBIfam" id="NF002586">
    <property type="entry name" value="PRK02237.1"/>
    <property type="match status" value="1"/>
</dbReference>
<feature type="transmembrane region" description="Helical" evidence="5">
    <location>
        <begin position="61"/>
        <end position="79"/>
    </location>
</feature>